<dbReference type="Proteomes" id="UP000326207">
    <property type="component" value="Unassembled WGS sequence"/>
</dbReference>
<comment type="caution">
    <text evidence="2">The sequence shown here is derived from an EMBL/GenBank/DDBJ whole genome shotgun (WGS) entry which is preliminary data.</text>
</comment>
<protein>
    <submittedName>
        <fullName evidence="2">Uncharacterized protein</fullName>
    </submittedName>
</protein>
<evidence type="ECO:0000313" key="3">
    <source>
        <dbReference type="EMBL" id="KAB7518241.1"/>
    </source>
</evidence>
<dbReference type="EMBL" id="QKKZ01000002">
    <property type="protein sequence ID" value="KAB7514932.1"/>
    <property type="molecule type" value="Genomic_DNA"/>
</dbReference>
<keyword evidence="1" id="KW-1133">Transmembrane helix</keyword>
<dbReference type="EMBL" id="QMDY01000002">
    <property type="protein sequence ID" value="KAB7519179.1"/>
    <property type="molecule type" value="Genomic_DNA"/>
</dbReference>
<dbReference type="Proteomes" id="UP000326302">
    <property type="component" value="Unassembled WGS sequence"/>
</dbReference>
<accession>A0A5N5UBD5</accession>
<dbReference type="EMBL" id="QJOW01000001">
    <property type="protein sequence ID" value="KAB7518241.1"/>
    <property type="molecule type" value="Genomic_DNA"/>
</dbReference>
<dbReference type="RefSeq" id="WP_152119133.1">
    <property type="nucleotide sequence ID" value="NZ_QJOW01000001.1"/>
</dbReference>
<feature type="transmembrane region" description="Helical" evidence="1">
    <location>
        <begin position="47"/>
        <end position="71"/>
    </location>
</feature>
<feature type="transmembrane region" description="Helical" evidence="1">
    <location>
        <begin position="92"/>
        <end position="116"/>
    </location>
</feature>
<evidence type="ECO:0000313" key="4">
    <source>
        <dbReference type="EMBL" id="KAB7519179.1"/>
    </source>
</evidence>
<gene>
    <name evidence="2" type="ORF">DM867_07450</name>
    <name evidence="3" type="ORF">DMP03_02440</name>
    <name evidence="4" type="ORF">DP108_03465</name>
</gene>
<sequence length="472" mass="50442">MTDSRRRWWRVFCSSLAALSATVAFVGQVLAHSGSLGANAGRGVAVPTWLFLATGGGVVGVSFVLSSLATDREFLRYVHEYRRTVGTTRHDLLVGLGRAVGLLGLVVVLATGFLAGRSEFPVALLADVPTDPLRNAAILLVWGGWWAGLAMSSYLVGNGWPVLNPFRTIVGWLPSLDRDLPVDGGWVATVGLLTLIWVEVVSPLADAAQLLATAVTLYGVVTVLGGVVVGDDYFTEYDPVARVFDAYGRVAPLTVEDGRLKLRSPGAGLQTPWVDSTGDIAFVVALLWGTTYDGLVATAPWADFARAVVGLGVPPVFLYPLVLAVGFAAFLGVYLLSVRYGRRIADTTLDSAELAARFAPSLLAIAAGYHVAHYLGYFLNLVPALANALANPLSPGQAFVFAIPGWFGLASLTFVIAGHVLAVWVAHGVGYELFPSRIQAVRSQYLLTLVMMFYTMTSLWIVSRPYEAPPFL</sequence>
<feature type="transmembrane region" description="Helical" evidence="1">
    <location>
        <begin position="316"/>
        <end position="337"/>
    </location>
</feature>
<evidence type="ECO:0000313" key="6">
    <source>
        <dbReference type="Proteomes" id="UP000326302"/>
    </source>
</evidence>
<keyword evidence="1" id="KW-0472">Membrane</keyword>
<proteinExistence type="predicted"/>
<evidence type="ECO:0000256" key="1">
    <source>
        <dbReference type="SAM" id="Phobius"/>
    </source>
</evidence>
<feature type="transmembrane region" description="Helical" evidence="1">
    <location>
        <begin position="445"/>
        <end position="463"/>
    </location>
</feature>
<name>A0A5N5UBD5_9EURY</name>
<feature type="transmembrane region" description="Helical" evidence="1">
    <location>
        <begin position="399"/>
        <end position="424"/>
    </location>
</feature>
<keyword evidence="1" id="KW-0812">Transmembrane</keyword>
<dbReference type="AlphaFoldDB" id="A0A5N5UBD5"/>
<feature type="transmembrane region" description="Helical" evidence="1">
    <location>
        <begin position="210"/>
        <end position="229"/>
    </location>
</feature>
<evidence type="ECO:0000313" key="7">
    <source>
        <dbReference type="Proteomes" id="UP000326865"/>
    </source>
</evidence>
<accession>A0A5N5UIA4</accession>
<evidence type="ECO:0000313" key="2">
    <source>
        <dbReference type="EMBL" id="KAB7514932.1"/>
    </source>
</evidence>
<reference evidence="5 6" key="1">
    <citation type="submission" date="2019-10" db="EMBL/GenBank/DDBJ databases">
        <title>Unraveling microbial dark matter from salterns through culturing: the case of the genus Halosegnis.</title>
        <authorList>
            <person name="Duran-Viseras A."/>
            <person name="Andrei A.-S."/>
            <person name="Vera-Gargallo B."/>
            <person name="Ghai R."/>
            <person name="Sanchez-Porro C."/>
            <person name="Ventosa A."/>
        </authorList>
    </citation>
    <scope>NUCLEOTIDE SEQUENCE [LARGE SCALE GENOMIC DNA]</scope>
    <source>
        <strain evidence="3 6">F17-44</strain>
        <strain evidence="2 7">F18-79</strain>
        <strain evidence="4 5">F19-13</strain>
    </source>
</reference>
<dbReference type="Proteomes" id="UP000326865">
    <property type="component" value="Unassembled WGS sequence"/>
</dbReference>
<evidence type="ECO:0000313" key="5">
    <source>
        <dbReference type="Proteomes" id="UP000326207"/>
    </source>
</evidence>
<feature type="transmembrane region" description="Helical" evidence="1">
    <location>
        <begin position="136"/>
        <end position="157"/>
    </location>
</feature>
<dbReference type="OrthoDB" id="307643at2157"/>
<organism evidence="2 7">
    <name type="scientific">Halosegnis rubeus</name>
    <dbReference type="NCBI Taxonomy" id="2212850"/>
    <lineage>
        <taxon>Archaea</taxon>
        <taxon>Methanobacteriati</taxon>
        <taxon>Methanobacteriota</taxon>
        <taxon>Stenosarchaea group</taxon>
        <taxon>Halobacteria</taxon>
        <taxon>Halobacteriales</taxon>
        <taxon>Natronomonadaceae</taxon>
        <taxon>Halosegnis</taxon>
    </lineage>
</organism>
<accession>A0A5N5UK41</accession>
<feature type="transmembrane region" description="Helical" evidence="1">
    <location>
        <begin position="358"/>
        <end position="379"/>
    </location>
</feature>
<keyword evidence="7" id="KW-1185">Reference proteome</keyword>